<evidence type="ECO:0000313" key="1">
    <source>
        <dbReference type="EMBL" id="GBP18165.1"/>
    </source>
</evidence>
<comment type="caution">
    <text evidence="1">The sequence shown here is derived from an EMBL/GenBank/DDBJ whole genome shotgun (WGS) entry which is preliminary data.</text>
</comment>
<evidence type="ECO:0000313" key="2">
    <source>
        <dbReference type="Proteomes" id="UP000299102"/>
    </source>
</evidence>
<sequence length="140" mass="16436">MRTREICFRNPNVCGGMDDKIDDVCELMKERRLNILCVNGTKRKGNGGAIKHRSRRRCRGVNFIISERLSECINGYESVNLRLLSLQVKTELMLIFILGVYTPDMFKPFEEREEFWVDVRDILRKCDRNERIVMLADFSA</sequence>
<dbReference type="EMBL" id="BGZK01000093">
    <property type="protein sequence ID" value="GBP18165.1"/>
    <property type="molecule type" value="Genomic_DNA"/>
</dbReference>
<organism evidence="1 2">
    <name type="scientific">Eumeta variegata</name>
    <name type="common">Bagworm moth</name>
    <name type="synonym">Eumeta japonica</name>
    <dbReference type="NCBI Taxonomy" id="151549"/>
    <lineage>
        <taxon>Eukaryota</taxon>
        <taxon>Metazoa</taxon>
        <taxon>Ecdysozoa</taxon>
        <taxon>Arthropoda</taxon>
        <taxon>Hexapoda</taxon>
        <taxon>Insecta</taxon>
        <taxon>Pterygota</taxon>
        <taxon>Neoptera</taxon>
        <taxon>Endopterygota</taxon>
        <taxon>Lepidoptera</taxon>
        <taxon>Glossata</taxon>
        <taxon>Ditrysia</taxon>
        <taxon>Tineoidea</taxon>
        <taxon>Psychidae</taxon>
        <taxon>Oiketicinae</taxon>
        <taxon>Eumeta</taxon>
    </lineage>
</organism>
<dbReference type="SUPFAM" id="SSF56219">
    <property type="entry name" value="DNase I-like"/>
    <property type="match status" value="1"/>
</dbReference>
<dbReference type="OrthoDB" id="5828726at2759"/>
<proteinExistence type="predicted"/>
<protein>
    <submittedName>
        <fullName evidence="1">Uncharacterized protein</fullName>
    </submittedName>
</protein>
<reference evidence="1 2" key="1">
    <citation type="journal article" date="2019" name="Commun. Biol.">
        <title>The bagworm genome reveals a unique fibroin gene that provides high tensile strength.</title>
        <authorList>
            <person name="Kono N."/>
            <person name="Nakamura H."/>
            <person name="Ohtoshi R."/>
            <person name="Tomita M."/>
            <person name="Numata K."/>
            <person name="Arakawa K."/>
        </authorList>
    </citation>
    <scope>NUCLEOTIDE SEQUENCE [LARGE SCALE GENOMIC DNA]</scope>
</reference>
<gene>
    <name evidence="1" type="ORF">EVAR_12948_1</name>
</gene>
<name>A0A4C1TVU1_EUMVA</name>
<dbReference type="AlphaFoldDB" id="A0A4C1TVU1"/>
<dbReference type="Gene3D" id="3.60.10.10">
    <property type="entry name" value="Endonuclease/exonuclease/phosphatase"/>
    <property type="match status" value="1"/>
</dbReference>
<accession>A0A4C1TVU1</accession>
<keyword evidence="2" id="KW-1185">Reference proteome</keyword>
<dbReference type="Proteomes" id="UP000299102">
    <property type="component" value="Unassembled WGS sequence"/>
</dbReference>
<dbReference type="InterPro" id="IPR036691">
    <property type="entry name" value="Endo/exonu/phosph_ase_sf"/>
</dbReference>